<evidence type="ECO:0000313" key="2">
    <source>
        <dbReference type="EMBL" id="CAL6074192.1"/>
    </source>
</evidence>
<gene>
    <name evidence="1" type="ORF">HINF_LOCUS28237</name>
    <name evidence="2" type="ORF">HINF_LOCUS56514</name>
</gene>
<dbReference type="AlphaFoldDB" id="A0AA86PTB1"/>
<dbReference type="EMBL" id="CATOUU010000678">
    <property type="protein sequence ID" value="CAI9940592.1"/>
    <property type="molecule type" value="Genomic_DNA"/>
</dbReference>
<comment type="caution">
    <text evidence="1">The sequence shown here is derived from an EMBL/GenBank/DDBJ whole genome shotgun (WGS) entry which is preliminary data.</text>
</comment>
<protein>
    <submittedName>
        <fullName evidence="1">Uncharacterized protein</fullName>
    </submittedName>
</protein>
<evidence type="ECO:0000313" key="1">
    <source>
        <dbReference type="EMBL" id="CAI9940592.1"/>
    </source>
</evidence>
<dbReference type="InterPro" id="IPR014903">
    <property type="entry name" value="DUF1796"/>
</dbReference>
<sequence>MILLIFCLTEQNNENNSNYDEIKQQNTTFDAVLSLGAWCQVGSVIKNKSLLLIESPFNNFGFQIWENVIDILKYRFKNYWNISNLYIGQPIIEHSCKYKDMRQIYQVYDSYYTGYSNHHFDVSDNQQTNLTTYTSFKTRQKLLIDVFLKQCQVMNNVCFVLKAMSTKTETQVTEKDLVRLYQILKYIRQDKPFQLRLSVPSQLYDSTFEVIIKNNLLNIRLFTWTQQWNYDANSDEWKSMLQDIQLSSNHQQQMEQIIDINNLSFSTVQLYLNS</sequence>
<reference evidence="1" key="1">
    <citation type="submission" date="2023-06" db="EMBL/GenBank/DDBJ databases">
        <authorList>
            <person name="Kurt Z."/>
        </authorList>
    </citation>
    <scope>NUCLEOTIDE SEQUENCE</scope>
</reference>
<name>A0AA86PTB1_9EUKA</name>
<dbReference type="Pfam" id="PF08795">
    <property type="entry name" value="DUF1796"/>
    <property type="match status" value="1"/>
</dbReference>
<reference evidence="2 3" key="2">
    <citation type="submission" date="2024-07" db="EMBL/GenBank/DDBJ databases">
        <authorList>
            <person name="Akdeniz Z."/>
        </authorList>
    </citation>
    <scope>NUCLEOTIDE SEQUENCE [LARGE SCALE GENOMIC DNA]</scope>
</reference>
<keyword evidence="3" id="KW-1185">Reference proteome</keyword>
<organism evidence="1">
    <name type="scientific">Hexamita inflata</name>
    <dbReference type="NCBI Taxonomy" id="28002"/>
    <lineage>
        <taxon>Eukaryota</taxon>
        <taxon>Metamonada</taxon>
        <taxon>Diplomonadida</taxon>
        <taxon>Hexamitidae</taxon>
        <taxon>Hexamitinae</taxon>
        <taxon>Hexamita</taxon>
    </lineage>
</organism>
<dbReference type="EMBL" id="CAXDID020000305">
    <property type="protein sequence ID" value="CAL6074192.1"/>
    <property type="molecule type" value="Genomic_DNA"/>
</dbReference>
<dbReference type="Proteomes" id="UP001642409">
    <property type="component" value="Unassembled WGS sequence"/>
</dbReference>
<evidence type="ECO:0000313" key="3">
    <source>
        <dbReference type="Proteomes" id="UP001642409"/>
    </source>
</evidence>
<accession>A0AA86PTB1</accession>
<proteinExistence type="predicted"/>